<evidence type="ECO:0000313" key="1">
    <source>
        <dbReference type="EMBL" id="KAG8636737.1"/>
    </source>
</evidence>
<name>A0ACB7G8Z3_MANES</name>
<sequence length="224" mass="24473">MAHACALAALLLLQPMIARSDFLSPILSPVFEDVCKKVECGKGTCKPSHNSTLFYECECDSGWKQTRSDHDDNLKFLPCIVPNCTLDYTCQAAPSPVQDKSTKSNASIVDPCFWTDCGGGSCNKTSTFTYRCECTEGYYNLLNVSAFPCFRECSIGMDCSRLGISLSNRSAAPAPVLTDSSQNQGEVVNLSFDTACKFLLLRLTFLCHIFALQVVQVLNKVSLG</sequence>
<comment type="caution">
    <text evidence="1">The sequence shown here is derived from an EMBL/GenBank/DDBJ whole genome shotgun (WGS) entry which is preliminary data.</text>
</comment>
<proteinExistence type="predicted"/>
<dbReference type="Proteomes" id="UP000091857">
    <property type="component" value="Chromosome 15"/>
</dbReference>
<keyword evidence="2" id="KW-1185">Reference proteome</keyword>
<accession>A0ACB7G8Z3</accession>
<reference evidence="2" key="1">
    <citation type="journal article" date="2016" name="Nat. Biotechnol.">
        <title>Sequencing wild and cultivated cassava and related species reveals extensive interspecific hybridization and genetic diversity.</title>
        <authorList>
            <person name="Bredeson J.V."/>
            <person name="Lyons J.B."/>
            <person name="Prochnik S.E."/>
            <person name="Wu G.A."/>
            <person name="Ha C.M."/>
            <person name="Edsinger-Gonzales E."/>
            <person name="Grimwood J."/>
            <person name="Schmutz J."/>
            <person name="Rabbi I.Y."/>
            <person name="Egesi C."/>
            <person name="Nauluvula P."/>
            <person name="Lebot V."/>
            <person name="Ndunguru J."/>
            <person name="Mkamilo G."/>
            <person name="Bart R.S."/>
            <person name="Setter T.L."/>
            <person name="Gleadow R.M."/>
            <person name="Kulakow P."/>
            <person name="Ferguson M.E."/>
            <person name="Rounsley S."/>
            <person name="Rokhsar D.S."/>
        </authorList>
    </citation>
    <scope>NUCLEOTIDE SEQUENCE [LARGE SCALE GENOMIC DNA]</scope>
    <source>
        <strain evidence="2">cv. AM560-2</strain>
    </source>
</reference>
<protein>
    <submittedName>
        <fullName evidence="1">Uncharacterized protein</fullName>
    </submittedName>
</protein>
<evidence type="ECO:0000313" key="2">
    <source>
        <dbReference type="Proteomes" id="UP000091857"/>
    </source>
</evidence>
<organism evidence="1 2">
    <name type="scientific">Manihot esculenta</name>
    <name type="common">Cassava</name>
    <name type="synonym">Jatropha manihot</name>
    <dbReference type="NCBI Taxonomy" id="3983"/>
    <lineage>
        <taxon>Eukaryota</taxon>
        <taxon>Viridiplantae</taxon>
        <taxon>Streptophyta</taxon>
        <taxon>Embryophyta</taxon>
        <taxon>Tracheophyta</taxon>
        <taxon>Spermatophyta</taxon>
        <taxon>Magnoliopsida</taxon>
        <taxon>eudicotyledons</taxon>
        <taxon>Gunneridae</taxon>
        <taxon>Pentapetalae</taxon>
        <taxon>rosids</taxon>
        <taxon>fabids</taxon>
        <taxon>Malpighiales</taxon>
        <taxon>Euphorbiaceae</taxon>
        <taxon>Crotonoideae</taxon>
        <taxon>Manihoteae</taxon>
        <taxon>Manihot</taxon>
    </lineage>
</organism>
<dbReference type="EMBL" id="CM004401">
    <property type="protein sequence ID" value="KAG8636737.1"/>
    <property type="molecule type" value="Genomic_DNA"/>
</dbReference>
<gene>
    <name evidence="1" type="ORF">MANES_15G032300v8</name>
</gene>